<evidence type="ECO:0008006" key="5">
    <source>
        <dbReference type="Google" id="ProtNLM"/>
    </source>
</evidence>
<keyword evidence="2" id="KW-0732">Signal</keyword>
<evidence type="ECO:0000313" key="3">
    <source>
        <dbReference type="EMBL" id="QSV44246.1"/>
    </source>
</evidence>
<feature type="chain" id="PRO_5046602055" description="Lipoprotein" evidence="2">
    <location>
        <begin position="23"/>
        <end position="172"/>
    </location>
</feature>
<sequence length="172" mass="18456">MIKRFIAILLLAVAAASCSTIGSGDADAVKGAVKRYAALLSRGYASMNMTGLTQAAEEPQVAKVYFHMAALGEGRLRMMSELKDISFSDVRFGSATSASVKTREVWDFRHVNIDTGKVERDEKGFVYRMDYHLAKKNGAWLVRDAASEAKGEQDAGKKAVPPVPAAGGGAVR</sequence>
<evidence type="ECO:0000313" key="4">
    <source>
        <dbReference type="Proteomes" id="UP000663651"/>
    </source>
</evidence>
<keyword evidence="4" id="KW-1185">Reference proteome</keyword>
<name>A0ABX7PYM6_9BACT</name>
<dbReference type="Proteomes" id="UP000663651">
    <property type="component" value="Chromosome"/>
</dbReference>
<proteinExistence type="predicted"/>
<reference evidence="3 4" key="1">
    <citation type="submission" date="2021-03" db="EMBL/GenBank/DDBJ databases">
        <title>Geobacter metallireducens gen. nov. sp. nov., a microorganism capable of coupling the complete oxidation of organic compounds to the reduction of iron and other metals.</title>
        <authorList>
            <person name="Li Y."/>
        </authorList>
    </citation>
    <scope>NUCLEOTIDE SEQUENCE [LARGE SCALE GENOMIC DNA]</scope>
    <source>
        <strain evidence="3 4">Jerry-YX</strain>
    </source>
</reference>
<feature type="signal peptide" evidence="2">
    <location>
        <begin position="1"/>
        <end position="22"/>
    </location>
</feature>
<protein>
    <recommendedName>
        <fullName evidence="5">Lipoprotein</fullName>
    </recommendedName>
</protein>
<evidence type="ECO:0000256" key="2">
    <source>
        <dbReference type="SAM" id="SignalP"/>
    </source>
</evidence>
<dbReference type="PROSITE" id="PS51257">
    <property type="entry name" value="PROKAR_LIPOPROTEIN"/>
    <property type="match status" value="1"/>
</dbReference>
<organism evidence="3 4">
    <name type="scientific">Geobacter benzoatilyticus</name>
    <dbReference type="NCBI Taxonomy" id="2815309"/>
    <lineage>
        <taxon>Bacteria</taxon>
        <taxon>Pseudomonadati</taxon>
        <taxon>Thermodesulfobacteriota</taxon>
        <taxon>Desulfuromonadia</taxon>
        <taxon>Geobacterales</taxon>
        <taxon>Geobacteraceae</taxon>
        <taxon>Geobacter</taxon>
    </lineage>
</organism>
<evidence type="ECO:0000256" key="1">
    <source>
        <dbReference type="SAM" id="MobiDB-lite"/>
    </source>
</evidence>
<dbReference type="EMBL" id="CP071382">
    <property type="protein sequence ID" value="QSV44246.1"/>
    <property type="molecule type" value="Genomic_DNA"/>
</dbReference>
<gene>
    <name evidence="3" type="ORF">JZM60_08575</name>
</gene>
<accession>A0ABX7PYM6</accession>
<dbReference type="RefSeq" id="WP_207161831.1">
    <property type="nucleotide sequence ID" value="NZ_CP071382.1"/>
</dbReference>
<feature type="region of interest" description="Disordered" evidence="1">
    <location>
        <begin position="149"/>
        <end position="172"/>
    </location>
</feature>